<evidence type="ECO:0000313" key="4">
    <source>
        <dbReference type="Proteomes" id="UP000054248"/>
    </source>
</evidence>
<name>A0A0C3LPT7_9AGAM</name>
<dbReference type="GO" id="GO:0016579">
    <property type="term" value="P:protein deubiquitination"/>
    <property type="evidence" value="ECO:0007669"/>
    <property type="project" value="TreeGrafter"/>
</dbReference>
<feature type="region of interest" description="Disordered" evidence="1">
    <location>
        <begin position="61"/>
        <end position="81"/>
    </location>
</feature>
<dbReference type="EMBL" id="KN823085">
    <property type="protein sequence ID" value="KIO23417.1"/>
    <property type="molecule type" value="Genomic_DNA"/>
</dbReference>
<dbReference type="PANTHER" id="PTHR12419:SF10">
    <property type="entry name" value="DEUBIQUITINASE OTUD6B"/>
    <property type="match status" value="1"/>
</dbReference>
<dbReference type="GO" id="GO:0004843">
    <property type="term" value="F:cysteine-type deubiquitinase activity"/>
    <property type="evidence" value="ECO:0007669"/>
    <property type="project" value="TreeGrafter"/>
</dbReference>
<dbReference type="HOGENOM" id="CLU_034963_1_0_1"/>
<proteinExistence type="predicted"/>
<dbReference type="InterPro" id="IPR003323">
    <property type="entry name" value="OTU_dom"/>
</dbReference>
<gene>
    <name evidence="3" type="ORF">M407DRAFT_244779</name>
</gene>
<dbReference type="Proteomes" id="UP000054248">
    <property type="component" value="Unassembled WGS sequence"/>
</dbReference>
<dbReference type="Pfam" id="PF02338">
    <property type="entry name" value="OTU"/>
    <property type="match status" value="1"/>
</dbReference>
<reference evidence="4" key="2">
    <citation type="submission" date="2015-01" db="EMBL/GenBank/DDBJ databases">
        <title>Evolutionary Origins and Diversification of the Mycorrhizal Mutualists.</title>
        <authorList>
            <consortium name="DOE Joint Genome Institute"/>
            <consortium name="Mycorrhizal Genomics Consortium"/>
            <person name="Kohler A."/>
            <person name="Kuo A."/>
            <person name="Nagy L.G."/>
            <person name="Floudas D."/>
            <person name="Copeland A."/>
            <person name="Barry K.W."/>
            <person name="Cichocki N."/>
            <person name="Veneault-Fourrey C."/>
            <person name="LaButti K."/>
            <person name="Lindquist E.A."/>
            <person name="Lipzen A."/>
            <person name="Lundell T."/>
            <person name="Morin E."/>
            <person name="Murat C."/>
            <person name="Riley R."/>
            <person name="Ohm R."/>
            <person name="Sun H."/>
            <person name="Tunlid A."/>
            <person name="Henrissat B."/>
            <person name="Grigoriev I.V."/>
            <person name="Hibbett D.S."/>
            <person name="Martin F."/>
        </authorList>
    </citation>
    <scope>NUCLEOTIDE SEQUENCE [LARGE SCALE GENOMIC DNA]</scope>
    <source>
        <strain evidence="4">MUT 4182</strain>
    </source>
</reference>
<evidence type="ECO:0000256" key="1">
    <source>
        <dbReference type="SAM" id="MobiDB-lite"/>
    </source>
</evidence>
<dbReference type="PANTHER" id="PTHR12419">
    <property type="entry name" value="OTU DOMAIN CONTAINING PROTEIN"/>
    <property type="match status" value="1"/>
</dbReference>
<feature type="non-terminal residue" evidence="3">
    <location>
        <position position="1"/>
    </location>
</feature>
<feature type="region of interest" description="Disordered" evidence="1">
    <location>
        <begin position="94"/>
        <end position="118"/>
    </location>
</feature>
<dbReference type="InterPro" id="IPR038765">
    <property type="entry name" value="Papain-like_cys_pep_sf"/>
</dbReference>
<keyword evidence="4" id="KW-1185">Reference proteome</keyword>
<sequence>MAGSKRSKVKAKAAEIIETLSPTNSPPTVQDDDDLLDDLLAQIDNNPSSNPEAVKVLREVDANQQQSTSPPLIGKIGKKKDPKAKFQARQAKKAAALAAAQPPEDKEAEARLEREKAEEERAIRGVCDSLGLEIYEINPDGHCMFSAIADQLCQLGIINAQQANYKLTRTVASEYMQAHPDDFLPFLPSLDGEDGVGATEAGLLTPALFSKYCATVRDTGAWGGEPEIMALSRAYKVPIHVVQWGAPSIVCHSPNGNEVDPSLPSVKVSYHRRMYGLGEHYNSLRPKRTLPGQNLLNALLAGGGA</sequence>
<dbReference type="PROSITE" id="PS50802">
    <property type="entry name" value="OTU"/>
    <property type="match status" value="1"/>
</dbReference>
<dbReference type="CDD" id="cd22748">
    <property type="entry name" value="OTU_OTUD6-like"/>
    <property type="match status" value="1"/>
</dbReference>
<evidence type="ECO:0000259" key="2">
    <source>
        <dbReference type="PROSITE" id="PS50802"/>
    </source>
</evidence>
<evidence type="ECO:0000313" key="3">
    <source>
        <dbReference type="EMBL" id="KIO23417.1"/>
    </source>
</evidence>
<dbReference type="Gene3D" id="3.90.70.80">
    <property type="match status" value="1"/>
</dbReference>
<accession>A0A0C3LPT7</accession>
<dbReference type="OrthoDB" id="415023at2759"/>
<dbReference type="InterPro" id="IPR050704">
    <property type="entry name" value="Peptidase_C85-like"/>
</dbReference>
<feature type="compositionally biased region" description="Basic and acidic residues" evidence="1">
    <location>
        <begin position="103"/>
        <end position="118"/>
    </location>
</feature>
<dbReference type="STRING" id="1051891.A0A0C3LPT7"/>
<dbReference type="AlphaFoldDB" id="A0A0C3LPT7"/>
<organism evidence="3 4">
    <name type="scientific">Tulasnella calospora MUT 4182</name>
    <dbReference type="NCBI Taxonomy" id="1051891"/>
    <lineage>
        <taxon>Eukaryota</taxon>
        <taxon>Fungi</taxon>
        <taxon>Dikarya</taxon>
        <taxon>Basidiomycota</taxon>
        <taxon>Agaricomycotina</taxon>
        <taxon>Agaricomycetes</taxon>
        <taxon>Cantharellales</taxon>
        <taxon>Tulasnellaceae</taxon>
        <taxon>Tulasnella</taxon>
    </lineage>
</organism>
<protein>
    <recommendedName>
        <fullName evidence="2">OTU domain-containing protein</fullName>
    </recommendedName>
</protein>
<feature type="domain" description="OTU" evidence="2">
    <location>
        <begin position="132"/>
        <end position="287"/>
    </location>
</feature>
<reference evidence="3 4" key="1">
    <citation type="submission" date="2014-04" db="EMBL/GenBank/DDBJ databases">
        <authorList>
            <consortium name="DOE Joint Genome Institute"/>
            <person name="Kuo A."/>
            <person name="Girlanda M."/>
            <person name="Perotto S."/>
            <person name="Kohler A."/>
            <person name="Nagy L.G."/>
            <person name="Floudas D."/>
            <person name="Copeland A."/>
            <person name="Barry K.W."/>
            <person name="Cichocki N."/>
            <person name="Veneault-Fourrey C."/>
            <person name="LaButti K."/>
            <person name="Lindquist E.A."/>
            <person name="Lipzen A."/>
            <person name="Lundell T."/>
            <person name="Morin E."/>
            <person name="Murat C."/>
            <person name="Sun H."/>
            <person name="Tunlid A."/>
            <person name="Henrissat B."/>
            <person name="Grigoriev I.V."/>
            <person name="Hibbett D.S."/>
            <person name="Martin F."/>
            <person name="Nordberg H.P."/>
            <person name="Cantor M.N."/>
            <person name="Hua S.X."/>
        </authorList>
    </citation>
    <scope>NUCLEOTIDE SEQUENCE [LARGE SCALE GENOMIC DNA]</scope>
    <source>
        <strain evidence="3 4">MUT 4182</strain>
    </source>
</reference>
<dbReference type="SUPFAM" id="SSF54001">
    <property type="entry name" value="Cysteine proteinases"/>
    <property type="match status" value="1"/>
</dbReference>